<feature type="binding site" evidence="16">
    <location>
        <position position="80"/>
    </location>
    <ligand>
        <name>Zn(2+)</name>
        <dbReference type="ChEBI" id="CHEBI:29105"/>
        <note>catalytic</note>
    </ligand>
</feature>
<evidence type="ECO:0000256" key="16">
    <source>
        <dbReference type="PIRSR" id="PIRSR006769-3"/>
    </source>
</evidence>
<dbReference type="AlphaFoldDB" id="A0A7W9ZH96"/>
<proteinExistence type="inferred from homology"/>
<evidence type="ECO:0000256" key="7">
    <source>
        <dbReference type="ARBA" id="ARBA00022723"/>
    </source>
</evidence>
<comment type="caution">
    <text evidence="18">The sequence shown here is derived from an EMBL/GenBank/DDBJ whole genome shotgun (WGS) entry which is preliminary data.</text>
</comment>
<dbReference type="InterPro" id="IPR050765">
    <property type="entry name" value="Riboflavin_Biosynth_HTPR"/>
</dbReference>
<dbReference type="EC" id="3.5.4.26" evidence="13"/>
<evidence type="ECO:0000256" key="1">
    <source>
        <dbReference type="ARBA" id="ARBA00002151"/>
    </source>
</evidence>
<evidence type="ECO:0000256" key="8">
    <source>
        <dbReference type="ARBA" id="ARBA00022801"/>
    </source>
</evidence>
<evidence type="ECO:0000256" key="15">
    <source>
        <dbReference type="PIRSR" id="PIRSR006769-2"/>
    </source>
</evidence>
<dbReference type="GO" id="GO:0008703">
    <property type="term" value="F:5-amino-6-(5-phosphoribosylamino)uracil reductase activity"/>
    <property type="evidence" value="ECO:0007669"/>
    <property type="project" value="UniProtKB-EC"/>
</dbReference>
<dbReference type="FunFam" id="3.40.140.10:FF:000025">
    <property type="entry name" value="Riboflavin biosynthesis protein RibD"/>
    <property type="match status" value="1"/>
</dbReference>
<dbReference type="PANTHER" id="PTHR38011:SF7">
    <property type="entry name" value="2,5-DIAMINO-6-RIBOSYLAMINO-4(3H)-PYRIMIDINONE 5'-PHOSPHATE REDUCTASE"/>
    <property type="match status" value="1"/>
</dbReference>
<dbReference type="SUPFAM" id="SSF53597">
    <property type="entry name" value="Dihydrofolate reductase-like"/>
    <property type="match status" value="1"/>
</dbReference>
<keyword evidence="7 13" id="KW-0479">Metal-binding</keyword>
<dbReference type="SUPFAM" id="SSF53927">
    <property type="entry name" value="Cytidine deaminase-like"/>
    <property type="match status" value="1"/>
</dbReference>
<name>A0A7W9ZH96_NOVIT</name>
<dbReference type="InterPro" id="IPR002734">
    <property type="entry name" value="RibDG_C"/>
</dbReference>
<comment type="pathway">
    <text evidence="3 13">Cofactor biosynthesis; riboflavin biosynthesis; 5-amino-6-(D-ribitylamino)uracil from GTP: step 3/4.</text>
</comment>
<keyword evidence="19" id="KW-1185">Reference proteome</keyword>
<evidence type="ECO:0000256" key="14">
    <source>
        <dbReference type="PIRSR" id="PIRSR006769-1"/>
    </source>
</evidence>
<evidence type="ECO:0000256" key="6">
    <source>
        <dbReference type="ARBA" id="ARBA00022619"/>
    </source>
</evidence>
<dbReference type="InterPro" id="IPR016192">
    <property type="entry name" value="APOBEC/CMP_deaminase_Zn-bd"/>
</dbReference>
<feature type="binding site" evidence="15">
    <location>
        <position position="212"/>
    </location>
    <ligand>
        <name>substrate</name>
    </ligand>
</feature>
<evidence type="ECO:0000256" key="3">
    <source>
        <dbReference type="ARBA" id="ARBA00004910"/>
    </source>
</evidence>
<dbReference type="Pfam" id="PF01872">
    <property type="entry name" value="RibD_C"/>
    <property type="match status" value="1"/>
</dbReference>
<feature type="binding site" evidence="15">
    <location>
        <position position="173"/>
    </location>
    <ligand>
        <name>substrate</name>
    </ligand>
</feature>
<dbReference type="InterPro" id="IPR011549">
    <property type="entry name" value="RibD_C"/>
</dbReference>
<feature type="binding site" evidence="15">
    <location>
        <position position="209"/>
    </location>
    <ligand>
        <name>substrate</name>
    </ligand>
</feature>
<dbReference type="InterPro" id="IPR016193">
    <property type="entry name" value="Cytidine_deaminase-like"/>
</dbReference>
<feature type="binding site" evidence="15">
    <location>
        <position position="175"/>
    </location>
    <ligand>
        <name>NADP(+)</name>
        <dbReference type="ChEBI" id="CHEBI:58349"/>
    </ligand>
</feature>
<gene>
    <name evidence="18" type="ORF">FHS48_001479</name>
</gene>
<comment type="catalytic activity">
    <reaction evidence="13">
        <text>2,5-diamino-6-hydroxy-4-(5-phosphoribosylamino)-pyrimidine + H2O + H(+) = 5-amino-6-(5-phospho-D-ribosylamino)uracil + NH4(+)</text>
        <dbReference type="Rhea" id="RHEA:21868"/>
        <dbReference type="ChEBI" id="CHEBI:15377"/>
        <dbReference type="ChEBI" id="CHEBI:15378"/>
        <dbReference type="ChEBI" id="CHEBI:28938"/>
        <dbReference type="ChEBI" id="CHEBI:58453"/>
        <dbReference type="ChEBI" id="CHEBI:58614"/>
        <dbReference type="EC" id="3.5.4.26"/>
    </reaction>
</comment>
<keyword evidence="8 13" id="KW-0378">Hydrolase</keyword>
<evidence type="ECO:0000256" key="4">
    <source>
        <dbReference type="ARBA" id="ARBA00005259"/>
    </source>
</evidence>
<comment type="catalytic activity">
    <reaction evidence="13">
        <text>5-amino-6-(5-phospho-D-ribitylamino)uracil + NADP(+) = 5-amino-6-(5-phospho-D-ribosylamino)uracil + NADPH + H(+)</text>
        <dbReference type="Rhea" id="RHEA:17845"/>
        <dbReference type="ChEBI" id="CHEBI:15378"/>
        <dbReference type="ChEBI" id="CHEBI:57783"/>
        <dbReference type="ChEBI" id="CHEBI:58349"/>
        <dbReference type="ChEBI" id="CHEBI:58421"/>
        <dbReference type="ChEBI" id="CHEBI:58453"/>
        <dbReference type="EC" id="1.1.1.193"/>
    </reaction>
</comment>
<feature type="binding site" evidence="15">
    <location>
        <position position="300"/>
    </location>
    <ligand>
        <name>substrate</name>
    </ligand>
</feature>
<dbReference type="InterPro" id="IPR004794">
    <property type="entry name" value="Eubact_RibD"/>
</dbReference>
<evidence type="ECO:0000256" key="12">
    <source>
        <dbReference type="ARBA" id="ARBA00023268"/>
    </source>
</evidence>
<evidence type="ECO:0000256" key="9">
    <source>
        <dbReference type="ARBA" id="ARBA00022833"/>
    </source>
</evidence>
<dbReference type="PROSITE" id="PS00903">
    <property type="entry name" value="CYT_DCMP_DEAMINASES_1"/>
    <property type="match status" value="1"/>
</dbReference>
<dbReference type="Proteomes" id="UP000544872">
    <property type="component" value="Unassembled WGS sequence"/>
</dbReference>
<keyword evidence="11 13" id="KW-0560">Oxidoreductase</keyword>
<dbReference type="Gene3D" id="3.40.430.10">
    <property type="entry name" value="Dihydrofolate Reductase, subunit A"/>
    <property type="match status" value="1"/>
</dbReference>
<comment type="similarity">
    <text evidence="4 13">In the N-terminal section; belongs to the cytidine and deoxycytidylate deaminase family.</text>
</comment>
<feature type="binding site" evidence="15">
    <location>
        <begin position="302"/>
        <end position="308"/>
    </location>
    <ligand>
        <name>NADP(+)</name>
        <dbReference type="ChEBI" id="CHEBI:58349"/>
    </ligand>
</feature>
<keyword evidence="12" id="KW-0511">Multifunctional enzyme</keyword>
<organism evidence="18 19">
    <name type="scientific">Novispirillum itersonii</name>
    <name type="common">Aquaspirillum itersonii</name>
    <dbReference type="NCBI Taxonomy" id="189"/>
    <lineage>
        <taxon>Bacteria</taxon>
        <taxon>Pseudomonadati</taxon>
        <taxon>Pseudomonadota</taxon>
        <taxon>Alphaproteobacteria</taxon>
        <taxon>Rhodospirillales</taxon>
        <taxon>Novispirillaceae</taxon>
        <taxon>Novispirillum</taxon>
    </lineage>
</organism>
<keyword evidence="9 13" id="KW-0862">Zinc</keyword>
<comment type="pathway">
    <text evidence="2 13">Cofactor biosynthesis; riboflavin biosynthesis; 5-amino-6-(D-ribitylamino)uracil from GTP: step 2/4.</text>
</comment>
<protein>
    <recommendedName>
        <fullName evidence="13">Riboflavin biosynthesis protein RibD</fullName>
    </recommendedName>
    <domain>
        <recommendedName>
            <fullName evidence="13">Diaminohydroxyphosphoribosylaminopyrimidine deaminase</fullName>
            <shortName evidence="13">DRAP deaminase</shortName>
            <ecNumber evidence="13">3.5.4.26</ecNumber>
        </recommendedName>
        <alternativeName>
            <fullName evidence="13">Riboflavin-specific deaminase</fullName>
        </alternativeName>
    </domain>
    <domain>
        <recommendedName>
            <fullName evidence="13">5-amino-6-(5-phosphoribosylamino)uracil reductase</fullName>
            <ecNumber evidence="13">1.1.1.193</ecNumber>
        </recommendedName>
        <alternativeName>
            <fullName evidence="13">HTP reductase</fullName>
        </alternativeName>
    </domain>
</protein>
<dbReference type="PIRSF" id="PIRSF006769">
    <property type="entry name" value="RibD"/>
    <property type="match status" value="1"/>
</dbReference>
<dbReference type="GO" id="GO:0008270">
    <property type="term" value="F:zinc ion binding"/>
    <property type="evidence" value="ECO:0007669"/>
    <property type="project" value="InterPro"/>
</dbReference>
<evidence type="ECO:0000256" key="2">
    <source>
        <dbReference type="ARBA" id="ARBA00004882"/>
    </source>
</evidence>
<evidence type="ECO:0000256" key="10">
    <source>
        <dbReference type="ARBA" id="ARBA00022857"/>
    </source>
</evidence>
<dbReference type="Gene3D" id="3.40.140.10">
    <property type="entry name" value="Cytidine Deaminase, domain 2"/>
    <property type="match status" value="1"/>
</dbReference>
<dbReference type="GO" id="GO:0008835">
    <property type="term" value="F:diaminohydroxyphosphoribosylaminopyrimidine deaminase activity"/>
    <property type="evidence" value="ECO:0007669"/>
    <property type="project" value="UniProtKB-EC"/>
</dbReference>
<comment type="function">
    <text evidence="1 13">Converts 2,5-diamino-6-(ribosylamino)-4(3h)-pyrimidinone 5'-phosphate into 5-amino-6-(ribosylamino)-2,4(1h,3h)-pyrimidinedione 5'-phosphate.</text>
</comment>
<evidence type="ECO:0000259" key="17">
    <source>
        <dbReference type="PROSITE" id="PS51747"/>
    </source>
</evidence>
<dbReference type="InterPro" id="IPR024072">
    <property type="entry name" value="DHFR-like_dom_sf"/>
</dbReference>
<feature type="binding site" evidence="16">
    <location>
        <position position="55"/>
    </location>
    <ligand>
        <name>Zn(2+)</name>
        <dbReference type="ChEBI" id="CHEBI:29105"/>
        <note>catalytic</note>
    </ligand>
</feature>
<sequence>MSNFSDSDRAHMAAALRLSRRGLGNTWPNPAVGCVIVRDGLVVGRGWTQPGGRPHAEVMALRQAGEKARGATAYVTLEPCSHFGKTPPCADALVEAGISRCVSALTDSDPRVSGRGLERLRAAGILVQNGLLADQARAHNLGFFLRVEQGRPLFTLKTATSLDGRIALANGTSQWITGPEARALTHRLRAEHDAVLVGSGTVLADDPDLRCRLPGVDPRPVVRVVLDARLRMPPDAALVRSAAEAPVWVVTSDAALKAEPAKVNQLTIAGIEILPLSDPHDCHAVAAALGARGLTRVMIEGGGQVAGSFLQAGLIDRAVWFRAPKILGGDARTGIGALGLTRLSDSPQYRRVRLVTAGEDSVEFLERKI</sequence>
<feature type="binding site" evidence="15">
    <location>
        <position position="205"/>
    </location>
    <ligand>
        <name>NADP(+)</name>
        <dbReference type="ChEBI" id="CHEBI:58349"/>
    </ligand>
</feature>
<dbReference type="InterPro" id="IPR002125">
    <property type="entry name" value="CMP_dCMP_dom"/>
</dbReference>
<dbReference type="NCBIfam" id="TIGR00326">
    <property type="entry name" value="eubact_ribD"/>
    <property type="match status" value="1"/>
</dbReference>
<evidence type="ECO:0000313" key="19">
    <source>
        <dbReference type="Proteomes" id="UP000544872"/>
    </source>
</evidence>
<evidence type="ECO:0000256" key="11">
    <source>
        <dbReference type="ARBA" id="ARBA00023002"/>
    </source>
</evidence>
<feature type="active site" description="Proton donor" evidence="14">
    <location>
        <position position="57"/>
    </location>
</feature>
<keyword evidence="6 13" id="KW-0686">Riboflavin biosynthesis</keyword>
<evidence type="ECO:0000256" key="13">
    <source>
        <dbReference type="PIRNR" id="PIRNR006769"/>
    </source>
</evidence>
<accession>A0A7W9ZH96</accession>
<feature type="binding site" evidence="15">
    <location>
        <position position="201"/>
    </location>
    <ligand>
        <name>NADP(+)</name>
        <dbReference type="ChEBI" id="CHEBI:58349"/>
    </ligand>
</feature>
<dbReference type="NCBIfam" id="TIGR00227">
    <property type="entry name" value="ribD_Cterm"/>
    <property type="match status" value="1"/>
</dbReference>
<dbReference type="GO" id="GO:0050661">
    <property type="term" value="F:NADP binding"/>
    <property type="evidence" value="ECO:0007669"/>
    <property type="project" value="InterPro"/>
</dbReference>
<evidence type="ECO:0000313" key="18">
    <source>
        <dbReference type="EMBL" id="MBB6210069.1"/>
    </source>
</evidence>
<dbReference type="GO" id="GO:0009231">
    <property type="term" value="P:riboflavin biosynthetic process"/>
    <property type="evidence" value="ECO:0007669"/>
    <property type="project" value="UniProtKB-UniPathway"/>
</dbReference>
<keyword evidence="10 13" id="KW-0521">NADP</keyword>
<comment type="cofactor">
    <cofactor evidence="13 16">
        <name>Zn(2+)</name>
        <dbReference type="ChEBI" id="CHEBI:29105"/>
    </cofactor>
    <text evidence="13 16">Binds 1 zinc ion.</text>
</comment>
<dbReference type="Pfam" id="PF00383">
    <property type="entry name" value="dCMP_cyt_deam_1"/>
    <property type="match status" value="1"/>
</dbReference>
<dbReference type="EMBL" id="JACIIX010000004">
    <property type="protein sequence ID" value="MBB6210069.1"/>
    <property type="molecule type" value="Genomic_DNA"/>
</dbReference>
<feature type="binding site" evidence="15">
    <location>
        <position position="189"/>
    </location>
    <ligand>
        <name>substrate</name>
    </ligand>
</feature>
<feature type="domain" description="CMP/dCMP-type deaminase" evidence="17">
    <location>
        <begin position="6"/>
        <end position="128"/>
    </location>
</feature>
<dbReference type="UniPathway" id="UPA00275">
    <property type="reaction ID" value="UER00401"/>
</dbReference>
<dbReference type="PANTHER" id="PTHR38011">
    <property type="entry name" value="DIHYDROFOLATE REDUCTASE FAMILY PROTEIN (AFU_ORTHOLOGUE AFUA_8G06820)"/>
    <property type="match status" value="1"/>
</dbReference>
<feature type="binding site" evidence="15">
    <location>
        <position position="159"/>
    </location>
    <ligand>
        <name>NADP(+)</name>
        <dbReference type="ChEBI" id="CHEBI:58349"/>
    </ligand>
</feature>
<feature type="binding site" evidence="16">
    <location>
        <position position="89"/>
    </location>
    <ligand>
        <name>Zn(2+)</name>
        <dbReference type="ChEBI" id="CHEBI:29105"/>
        <note>catalytic</note>
    </ligand>
</feature>
<reference evidence="18 19" key="1">
    <citation type="submission" date="2020-08" db="EMBL/GenBank/DDBJ databases">
        <title>Genomic Encyclopedia of Type Strains, Phase IV (KMG-IV): sequencing the most valuable type-strain genomes for metagenomic binning, comparative biology and taxonomic classification.</title>
        <authorList>
            <person name="Goeker M."/>
        </authorList>
    </citation>
    <scope>NUCLEOTIDE SEQUENCE [LARGE SCALE GENOMIC DNA]</scope>
    <source>
        <strain evidence="18 19">DSM 11590</strain>
    </source>
</reference>
<dbReference type="CDD" id="cd01284">
    <property type="entry name" value="Riboflavin_deaminase-reductase"/>
    <property type="match status" value="1"/>
</dbReference>
<dbReference type="RefSeq" id="WP_184262871.1">
    <property type="nucleotide sequence ID" value="NZ_JACIIX010000004.1"/>
</dbReference>
<comment type="similarity">
    <text evidence="5 13">In the C-terminal section; belongs to the HTP reductase family.</text>
</comment>
<dbReference type="EC" id="1.1.1.193" evidence="13"/>
<dbReference type="PROSITE" id="PS51747">
    <property type="entry name" value="CYT_DCMP_DEAMINASES_2"/>
    <property type="match status" value="1"/>
</dbReference>
<evidence type="ECO:0000256" key="5">
    <source>
        <dbReference type="ARBA" id="ARBA00007417"/>
    </source>
</evidence>